<gene>
    <name evidence="1" type="ORF">L9F63_014054</name>
</gene>
<dbReference type="AlphaFoldDB" id="A0AAD8A8M7"/>
<protein>
    <submittedName>
        <fullName evidence="1">Uncharacterized protein</fullName>
    </submittedName>
</protein>
<feature type="non-terminal residue" evidence="1">
    <location>
        <position position="1"/>
    </location>
</feature>
<comment type="caution">
    <text evidence="1">The sequence shown here is derived from an EMBL/GenBank/DDBJ whole genome shotgun (WGS) entry which is preliminary data.</text>
</comment>
<keyword evidence="2" id="KW-1185">Reference proteome</keyword>
<organism evidence="1 2">
    <name type="scientific">Diploptera punctata</name>
    <name type="common">Pacific beetle cockroach</name>
    <dbReference type="NCBI Taxonomy" id="6984"/>
    <lineage>
        <taxon>Eukaryota</taxon>
        <taxon>Metazoa</taxon>
        <taxon>Ecdysozoa</taxon>
        <taxon>Arthropoda</taxon>
        <taxon>Hexapoda</taxon>
        <taxon>Insecta</taxon>
        <taxon>Pterygota</taxon>
        <taxon>Neoptera</taxon>
        <taxon>Polyneoptera</taxon>
        <taxon>Dictyoptera</taxon>
        <taxon>Blattodea</taxon>
        <taxon>Blaberoidea</taxon>
        <taxon>Blaberidae</taxon>
        <taxon>Diplopterinae</taxon>
        <taxon>Diploptera</taxon>
    </lineage>
</organism>
<dbReference type="Proteomes" id="UP001233999">
    <property type="component" value="Unassembled WGS sequence"/>
</dbReference>
<proteinExistence type="predicted"/>
<accession>A0AAD8A8M7</accession>
<feature type="non-terminal residue" evidence="1">
    <location>
        <position position="55"/>
    </location>
</feature>
<name>A0AAD8A8M7_DIPPU</name>
<evidence type="ECO:0000313" key="2">
    <source>
        <dbReference type="Proteomes" id="UP001233999"/>
    </source>
</evidence>
<reference evidence="1" key="2">
    <citation type="submission" date="2023-05" db="EMBL/GenBank/DDBJ databases">
        <authorList>
            <person name="Fouks B."/>
        </authorList>
    </citation>
    <scope>NUCLEOTIDE SEQUENCE</scope>
    <source>
        <strain evidence="1">Stay&amp;Tobe</strain>
        <tissue evidence="1">Testes</tissue>
    </source>
</reference>
<dbReference type="EMBL" id="JASPKZ010003042">
    <property type="protein sequence ID" value="KAJ9594517.1"/>
    <property type="molecule type" value="Genomic_DNA"/>
</dbReference>
<reference evidence="1" key="1">
    <citation type="journal article" date="2023" name="IScience">
        <title>Live-bearing cockroach genome reveals convergent evolutionary mechanisms linked to viviparity in insects and beyond.</title>
        <authorList>
            <person name="Fouks B."/>
            <person name="Harrison M.C."/>
            <person name="Mikhailova A.A."/>
            <person name="Marchal E."/>
            <person name="English S."/>
            <person name="Carruthers M."/>
            <person name="Jennings E.C."/>
            <person name="Chiamaka E.L."/>
            <person name="Frigard R.A."/>
            <person name="Pippel M."/>
            <person name="Attardo G.M."/>
            <person name="Benoit J.B."/>
            <person name="Bornberg-Bauer E."/>
            <person name="Tobe S.S."/>
        </authorList>
    </citation>
    <scope>NUCLEOTIDE SEQUENCE</scope>
    <source>
        <strain evidence="1">Stay&amp;Tobe</strain>
    </source>
</reference>
<evidence type="ECO:0000313" key="1">
    <source>
        <dbReference type="EMBL" id="KAJ9594517.1"/>
    </source>
</evidence>
<sequence>LLAMTRIIVKRGSAGRLQHLGVVWQNSAISFVLSNCGDAFQFFDEQCDGLCVAAG</sequence>